<dbReference type="GO" id="GO:0016491">
    <property type="term" value="F:oxidoreductase activity"/>
    <property type="evidence" value="ECO:0007669"/>
    <property type="project" value="UniProtKB-KW"/>
</dbReference>
<evidence type="ECO:0000313" key="8">
    <source>
        <dbReference type="Proteomes" id="UP000763484"/>
    </source>
</evidence>
<gene>
    <name evidence="7" type="primary">nuoB</name>
    <name evidence="7" type="ORF">IHE50_01125</name>
</gene>
<dbReference type="Proteomes" id="UP000763484">
    <property type="component" value="Unassembled WGS sequence"/>
</dbReference>
<proteinExistence type="inferred from homology"/>
<keyword evidence="3" id="KW-1278">Translocase</keyword>
<dbReference type="EC" id="1.6.5.11" evidence="7"/>
<dbReference type="PANTHER" id="PTHR11995">
    <property type="entry name" value="NADH DEHYDROGENASE"/>
    <property type="match status" value="1"/>
</dbReference>
<reference evidence="7 8" key="1">
    <citation type="submission" date="2020-09" db="EMBL/GenBank/DDBJ databases">
        <title>Genomic characterization of a novel Parvarchaeota family in acid mine drainage sediments.</title>
        <authorList>
            <person name="Luo Z.-H."/>
        </authorList>
    </citation>
    <scope>NUCLEOTIDE SEQUENCE [LARGE SCALE GENOMIC DNA]</scope>
    <source>
        <strain evidence="7">TL1-5_bins.178</strain>
    </source>
</reference>
<organism evidence="7 8">
    <name type="scientific">Candidatus Acidifodinimicrobium mancum</name>
    <dbReference type="NCBI Taxonomy" id="2898728"/>
    <lineage>
        <taxon>Archaea</taxon>
        <taxon>Candidatus Parvarchaeota</taxon>
        <taxon>Candidatus Acidifodinimicrobiaceae</taxon>
        <taxon>Candidatus Acidifodinimicrobium</taxon>
    </lineage>
</organism>
<dbReference type="Pfam" id="PF01058">
    <property type="entry name" value="Oxidored_q6"/>
    <property type="match status" value="1"/>
</dbReference>
<evidence type="ECO:0000256" key="1">
    <source>
        <dbReference type="ARBA" id="ARBA00009173"/>
    </source>
</evidence>
<dbReference type="GO" id="GO:0015990">
    <property type="term" value="P:electron transport coupled proton transport"/>
    <property type="evidence" value="ECO:0007669"/>
    <property type="project" value="TreeGrafter"/>
</dbReference>
<dbReference type="PROSITE" id="PS01150">
    <property type="entry name" value="COMPLEX1_20K"/>
    <property type="match status" value="1"/>
</dbReference>
<keyword evidence="5" id="KW-0411">Iron-sulfur</keyword>
<dbReference type="EMBL" id="JADFAQ010000018">
    <property type="protein sequence ID" value="MBE5728003.1"/>
    <property type="molecule type" value="Genomic_DNA"/>
</dbReference>
<keyword evidence="4 5" id="KW-0520">NAD</keyword>
<keyword evidence="5" id="KW-0004">4Fe-4S</keyword>
<keyword evidence="2" id="KW-0813">Transport</keyword>
<dbReference type="FunFam" id="3.40.50.12280:FF:000002">
    <property type="entry name" value="NADH-quinone oxidoreductase subunit B"/>
    <property type="match status" value="1"/>
</dbReference>
<dbReference type="InterPro" id="IPR006137">
    <property type="entry name" value="NADH_UbQ_OxRdtase-like_20kDa"/>
</dbReference>
<feature type="domain" description="NADH:ubiquinone oxidoreductase-like 20kDa subunit" evidence="6">
    <location>
        <begin position="48"/>
        <end position="156"/>
    </location>
</feature>
<dbReference type="GO" id="GO:0045271">
    <property type="term" value="C:respiratory chain complex I"/>
    <property type="evidence" value="ECO:0007669"/>
    <property type="project" value="TreeGrafter"/>
</dbReference>
<dbReference type="GO" id="GO:0009060">
    <property type="term" value="P:aerobic respiration"/>
    <property type="evidence" value="ECO:0007669"/>
    <property type="project" value="TreeGrafter"/>
</dbReference>
<dbReference type="Gene3D" id="3.40.50.12280">
    <property type="match status" value="1"/>
</dbReference>
<name>A0A8T3URY1_9ARCH</name>
<evidence type="ECO:0000256" key="4">
    <source>
        <dbReference type="ARBA" id="ARBA00023027"/>
    </source>
</evidence>
<dbReference type="GO" id="GO:0048038">
    <property type="term" value="F:quinone binding"/>
    <property type="evidence" value="ECO:0007669"/>
    <property type="project" value="InterPro"/>
</dbReference>
<dbReference type="PANTHER" id="PTHR11995:SF14">
    <property type="entry name" value="NADH DEHYDROGENASE [UBIQUINONE] IRON-SULFUR PROTEIN 7, MITOCHONDRIAL"/>
    <property type="match status" value="1"/>
</dbReference>
<keyword evidence="5" id="KW-0479">Metal-binding</keyword>
<dbReference type="SUPFAM" id="SSF56770">
    <property type="entry name" value="HydA/Nqo6-like"/>
    <property type="match status" value="1"/>
</dbReference>
<dbReference type="GO" id="GO:0051539">
    <property type="term" value="F:4 iron, 4 sulfur cluster binding"/>
    <property type="evidence" value="ECO:0007669"/>
    <property type="project" value="UniProtKB-KW"/>
</dbReference>
<evidence type="ECO:0000259" key="6">
    <source>
        <dbReference type="Pfam" id="PF01058"/>
    </source>
</evidence>
<keyword evidence="5" id="KW-0408">Iron</keyword>
<accession>A0A8T3URY1</accession>
<comment type="similarity">
    <text evidence="1 5">Belongs to the complex I 20 kDa subunit family.</text>
</comment>
<sequence>MNNKDLSDGFSYPGLGEIIITNAEKFIDAVLNWGRSNSLWPLTFGTSCCAIEMMTFGATKVDADRLGTLFIGDSPRQADMIFVSGTITKKMARRLVNVYQQMPSPKYVVAVGACNVSGGLYWDSYNTIHGIDRIMPIDVYVPGCPPKPEEFLDAVKVLQRLIKEKKTKEDILYGRRS</sequence>
<evidence type="ECO:0000256" key="3">
    <source>
        <dbReference type="ARBA" id="ARBA00022967"/>
    </source>
</evidence>
<evidence type="ECO:0000256" key="5">
    <source>
        <dbReference type="RuleBase" id="RU004464"/>
    </source>
</evidence>
<comment type="caution">
    <text evidence="7">The sequence shown here is derived from an EMBL/GenBank/DDBJ whole genome shotgun (WGS) entry which is preliminary data.</text>
</comment>
<dbReference type="AlphaFoldDB" id="A0A8T3URY1"/>
<dbReference type="NCBIfam" id="TIGR01957">
    <property type="entry name" value="nuoB_fam"/>
    <property type="match status" value="1"/>
</dbReference>
<dbReference type="GO" id="GO:0008137">
    <property type="term" value="F:NADH dehydrogenase (ubiquinone) activity"/>
    <property type="evidence" value="ECO:0007669"/>
    <property type="project" value="InterPro"/>
</dbReference>
<keyword evidence="7" id="KW-0560">Oxidoreductase</keyword>
<dbReference type="GO" id="GO:0046872">
    <property type="term" value="F:metal ion binding"/>
    <property type="evidence" value="ECO:0007669"/>
    <property type="project" value="UniProtKB-KW"/>
</dbReference>
<protein>
    <submittedName>
        <fullName evidence="7">NADH-quinone oxidoreductase subunit NuoB</fullName>
        <ecNumber evidence="7">1.6.5.11</ecNumber>
    </submittedName>
</protein>
<evidence type="ECO:0000256" key="2">
    <source>
        <dbReference type="ARBA" id="ARBA00022448"/>
    </source>
</evidence>
<dbReference type="NCBIfam" id="NF005012">
    <property type="entry name" value="PRK06411.1"/>
    <property type="match status" value="1"/>
</dbReference>
<evidence type="ECO:0000313" key="7">
    <source>
        <dbReference type="EMBL" id="MBE5728003.1"/>
    </source>
</evidence>
<dbReference type="InterPro" id="IPR006138">
    <property type="entry name" value="NADH_UQ_OxRdtase_20Kd_su"/>
</dbReference>